<organism evidence="4">
    <name type="scientific">Soboliphyme baturini</name>
    <dbReference type="NCBI Taxonomy" id="241478"/>
    <lineage>
        <taxon>Eukaryota</taxon>
        <taxon>Metazoa</taxon>
        <taxon>Ecdysozoa</taxon>
        <taxon>Nematoda</taxon>
        <taxon>Enoplea</taxon>
        <taxon>Dorylaimia</taxon>
        <taxon>Dioctophymatida</taxon>
        <taxon>Dioctophymatoidea</taxon>
        <taxon>Soboliphymatidae</taxon>
        <taxon>Soboliphyme</taxon>
    </lineage>
</organism>
<gene>
    <name evidence="2" type="ORF">SBAD_LOCUS5043</name>
</gene>
<accession>A0A183IN47</accession>
<dbReference type="Proteomes" id="UP000270296">
    <property type="component" value="Unassembled WGS sequence"/>
</dbReference>
<reference evidence="2 3" key="2">
    <citation type="submission" date="2018-11" db="EMBL/GenBank/DDBJ databases">
        <authorList>
            <consortium name="Pathogen Informatics"/>
        </authorList>
    </citation>
    <scope>NUCLEOTIDE SEQUENCE [LARGE SCALE GENOMIC DNA]</scope>
</reference>
<feature type="region of interest" description="Disordered" evidence="1">
    <location>
        <begin position="48"/>
        <end position="68"/>
    </location>
</feature>
<keyword evidence="3" id="KW-1185">Reference proteome</keyword>
<proteinExistence type="predicted"/>
<evidence type="ECO:0000256" key="1">
    <source>
        <dbReference type="SAM" id="MobiDB-lite"/>
    </source>
</evidence>
<dbReference type="EMBL" id="UZAM01008718">
    <property type="protein sequence ID" value="VDP06103.1"/>
    <property type="molecule type" value="Genomic_DNA"/>
</dbReference>
<dbReference type="WBParaSite" id="SBAD_0000525201-mRNA-1">
    <property type="protein sequence ID" value="SBAD_0000525201-mRNA-1"/>
    <property type="gene ID" value="SBAD_0000525201"/>
</dbReference>
<name>A0A183IN47_9BILA</name>
<protein>
    <submittedName>
        <fullName evidence="4">Fork-head domain-containing protein</fullName>
    </submittedName>
</protein>
<evidence type="ECO:0000313" key="4">
    <source>
        <dbReference type="WBParaSite" id="SBAD_0000525201-mRNA-1"/>
    </source>
</evidence>
<reference evidence="4" key="1">
    <citation type="submission" date="2016-06" db="UniProtKB">
        <authorList>
            <consortium name="WormBaseParasite"/>
        </authorList>
    </citation>
    <scope>IDENTIFICATION</scope>
</reference>
<sequence>MPQLYAVAADSLGWATRPPLSLWRSFERYRDEKGDQFRWVTSSSMTSAPLTDRATGRRGSRNLRHPVPGVNVSRATARSSGKASRQLTPKTVESIATSGLLSQLGSVQSRRQGSGRAYRAYLALLCVTGSKRLSSLIMRNVNSVSMHRPHDPVAYGWYT</sequence>
<evidence type="ECO:0000313" key="3">
    <source>
        <dbReference type="Proteomes" id="UP000270296"/>
    </source>
</evidence>
<evidence type="ECO:0000313" key="2">
    <source>
        <dbReference type="EMBL" id="VDP06103.1"/>
    </source>
</evidence>
<dbReference type="AlphaFoldDB" id="A0A183IN47"/>